<protein>
    <recommendedName>
        <fullName evidence="4">Anti-sigma factor</fullName>
    </recommendedName>
</protein>
<sequence length="249" mass="27582">MQKKPTGLEDFVDRHRGEFDAFEPSSDLWASIEQKLAGPAVTEDEEPVLRLLPELEVPQLAVAPGRQLPVARYGMAAAVALLLLLGLGYLWPAATPSAPAWKKATLAPWAVQTETTTPNDALSFYTGGQPTAIATAAVDSPRLEIARAVQRMEAYYAAQILERQAELHQLEQEASVANSPADWSRELASLDSTYHELKGELARNPDPNMVLDAMNRNLQIRLDILNQQLRTRERINDSQETPTLYADNR</sequence>
<accession>A0A5D6V0P6</accession>
<keyword evidence="3" id="KW-1185">Reference proteome</keyword>
<gene>
    <name evidence="2" type="ORF">FY528_10560</name>
</gene>
<organism evidence="2 3">
    <name type="scientific">Hymenobacter lutimineralis</name>
    <dbReference type="NCBI Taxonomy" id="2606448"/>
    <lineage>
        <taxon>Bacteria</taxon>
        <taxon>Pseudomonadati</taxon>
        <taxon>Bacteroidota</taxon>
        <taxon>Cytophagia</taxon>
        <taxon>Cytophagales</taxon>
        <taxon>Hymenobacteraceae</taxon>
        <taxon>Hymenobacter</taxon>
    </lineage>
</organism>
<reference evidence="2 3" key="1">
    <citation type="submission" date="2019-08" db="EMBL/GenBank/DDBJ databases">
        <authorList>
            <person name="Seo M.-J."/>
        </authorList>
    </citation>
    <scope>NUCLEOTIDE SEQUENCE [LARGE SCALE GENOMIC DNA]</scope>
    <source>
        <strain evidence="2 3">KIGAM108</strain>
    </source>
</reference>
<evidence type="ECO:0008006" key="4">
    <source>
        <dbReference type="Google" id="ProtNLM"/>
    </source>
</evidence>
<evidence type="ECO:0000313" key="3">
    <source>
        <dbReference type="Proteomes" id="UP000322791"/>
    </source>
</evidence>
<dbReference type="RefSeq" id="WP_149070968.1">
    <property type="nucleotide sequence ID" value="NZ_VTHL01000009.1"/>
</dbReference>
<dbReference type="Proteomes" id="UP000322791">
    <property type="component" value="Unassembled WGS sequence"/>
</dbReference>
<feature type="transmembrane region" description="Helical" evidence="1">
    <location>
        <begin position="73"/>
        <end position="91"/>
    </location>
</feature>
<name>A0A5D6V0P6_9BACT</name>
<keyword evidence="1" id="KW-0472">Membrane</keyword>
<keyword evidence="1" id="KW-1133">Transmembrane helix</keyword>
<dbReference type="EMBL" id="VTHL01000009">
    <property type="protein sequence ID" value="TYZ09671.1"/>
    <property type="molecule type" value="Genomic_DNA"/>
</dbReference>
<dbReference type="AlphaFoldDB" id="A0A5D6V0P6"/>
<comment type="caution">
    <text evidence="2">The sequence shown here is derived from an EMBL/GenBank/DDBJ whole genome shotgun (WGS) entry which is preliminary data.</text>
</comment>
<keyword evidence="1" id="KW-0812">Transmembrane</keyword>
<proteinExistence type="predicted"/>
<evidence type="ECO:0000256" key="1">
    <source>
        <dbReference type="SAM" id="Phobius"/>
    </source>
</evidence>
<evidence type="ECO:0000313" key="2">
    <source>
        <dbReference type="EMBL" id="TYZ09671.1"/>
    </source>
</evidence>